<dbReference type="AlphaFoldDB" id="A0A0C2ZKN3"/>
<keyword evidence="11" id="KW-0732">Signal</keyword>
<dbReference type="PANTHER" id="PTHR10242">
    <property type="entry name" value="8-OXOGUANINE DNA GLYCOSYLASE"/>
    <property type="match status" value="1"/>
</dbReference>
<reference evidence="13 14" key="1">
    <citation type="submission" date="2014-04" db="EMBL/GenBank/DDBJ databases">
        <authorList>
            <consortium name="DOE Joint Genome Institute"/>
            <person name="Kuo A."/>
            <person name="Kohler A."/>
            <person name="Nagy L.G."/>
            <person name="Floudas D."/>
            <person name="Copeland A."/>
            <person name="Barry K.W."/>
            <person name="Cichocki N."/>
            <person name="Veneault-Fourrey C."/>
            <person name="LaButti K."/>
            <person name="Lindquist E.A."/>
            <person name="Lipzen A."/>
            <person name="Lundell T."/>
            <person name="Morin E."/>
            <person name="Murat C."/>
            <person name="Sun H."/>
            <person name="Tunlid A."/>
            <person name="Henrissat B."/>
            <person name="Grigoriev I.V."/>
            <person name="Hibbett D.S."/>
            <person name="Martin F."/>
            <person name="Nordberg H.P."/>
            <person name="Cantor M.N."/>
            <person name="Hua S.X."/>
        </authorList>
    </citation>
    <scope>NUCLEOTIDE SEQUENCE [LARGE SCALE GENOMIC DNA]</scope>
    <source>
        <strain evidence="13 14">Foug A</strain>
    </source>
</reference>
<keyword evidence="6" id="KW-0456">Lyase</keyword>
<dbReference type="InterPro" id="IPR003265">
    <property type="entry name" value="HhH-GPD_domain"/>
</dbReference>
<feature type="region of interest" description="Disordered" evidence="10">
    <location>
        <begin position="358"/>
        <end position="385"/>
    </location>
</feature>
<reference evidence="14" key="2">
    <citation type="submission" date="2015-01" db="EMBL/GenBank/DDBJ databases">
        <title>Evolutionary Origins and Diversification of the Mycorrhizal Mutualists.</title>
        <authorList>
            <consortium name="DOE Joint Genome Institute"/>
            <consortium name="Mycorrhizal Genomics Consortium"/>
            <person name="Kohler A."/>
            <person name="Kuo A."/>
            <person name="Nagy L.G."/>
            <person name="Floudas D."/>
            <person name="Copeland A."/>
            <person name="Barry K.W."/>
            <person name="Cichocki N."/>
            <person name="Veneault-Fourrey C."/>
            <person name="LaButti K."/>
            <person name="Lindquist E.A."/>
            <person name="Lipzen A."/>
            <person name="Lundell T."/>
            <person name="Morin E."/>
            <person name="Murat C."/>
            <person name="Riley R."/>
            <person name="Ohm R."/>
            <person name="Sun H."/>
            <person name="Tunlid A."/>
            <person name="Henrissat B."/>
            <person name="Grigoriev I.V."/>
            <person name="Hibbett D.S."/>
            <person name="Martin F."/>
        </authorList>
    </citation>
    <scope>NUCLEOTIDE SEQUENCE [LARGE SCALE GENOMIC DNA]</scope>
    <source>
        <strain evidence="14">Foug A</strain>
    </source>
</reference>
<feature type="chain" id="PRO_5002160181" description="DNA-(apurinic or apyrimidinic site) lyase" evidence="11">
    <location>
        <begin position="29"/>
        <end position="418"/>
    </location>
</feature>
<dbReference type="GO" id="GO:0003684">
    <property type="term" value="F:damaged DNA binding"/>
    <property type="evidence" value="ECO:0007669"/>
    <property type="project" value="InterPro"/>
</dbReference>
<evidence type="ECO:0000313" key="14">
    <source>
        <dbReference type="Proteomes" id="UP000053989"/>
    </source>
</evidence>
<feature type="compositionally biased region" description="Low complexity" evidence="10">
    <location>
        <begin position="364"/>
        <end position="374"/>
    </location>
</feature>
<organism evidence="13 14">
    <name type="scientific">Scleroderma citrinum Foug A</name>
    <dbReference type="NCBI Taxonomy" id="1036808"/>
    <lineage>
        <taxon>Eukaryota</taxon>
        <taxon>Fungi</taxon>
        <taxon>Dikarya</taxon>
        <taxon>Basidiomycota</taxon>
        <taxon>Agaricomycotina</taxon>
        <taxon>Agaricomycetes</taxon>
        <taxon>Agaricomycetidae</taxon>
        <taxon>Boletales</taxon>
        <taxon>Sclerodermatineae</taxon>
        <taxon>Sclerodermataceae</taxon>
        <taxon>Scleroderma</taxon>
    </lineage>
</organism>
<evidence type="ECO:0000256" key="5">
    <source>
        <dbReference type="ARBA" id="ARBA00023204"/>
    </source>
</evidence>
<evidence type="ECO:0000256" key="4">
    <source>
        <dbReference type="ARBA" id="ARBA00022801"/>
    </source>
</evidence>
<evidence type="ECO:0000256" key="11">
    <source>
        <dbReference type="SAM" id="SignalP"/>
    </source>
</evidence>
<evidence type="ECO:0000256" key="8">
    <source>
        <dbReference type="ARBA" id="ARBA00023295"/>
    </source>
</evidence>
<dbReference type="Gene3D" id="3.30.310.40">
    <property type="match status" value="1"/>
</dbReference>
<evidence type="ECO:0000256" key="3">
    <source>
        <dbReference type="ARBA" id="ARBA00022763"/>
    </source>
</evidence>
<dbReference type="EMBL" id="KN822045">
    <property type="protein sequence ID" value="KIM62128.1"/>
    <property type="molecule type" value="Genomic_DNA"/>
</dbReference>
<dbReference type="Pfam" id="PF00730">
    <property type="entry name" value="HhH-GPD"/>
    <property type="match status" value="1"/>
</dbReference>
<sequence>MTTPAPVGFRSLSLPIAQLSLATVLTCGQSFRWSSYPLTVDLTHENAVPTQEYRLCLRDRVVCLRQCPDTLFYRSVFPRDDLTPAESALREAETLIWIKDYFQLDIDLLQLYDDWSKRDPVLRRLRSRFFGIRILRQDPWENLISFICSSNNNIVRITNMVHALCKNYSPPLVSLPPPCTASHSPLEAISYHPFPPPSTLAASDVASELRSLGFGYRADFIQRTARMLVDRHSTATEQTIEAPERWLMTLRNDDTAKAREELLKLSGVGRKVADCVLLMSLDKHEVIPVDTHVHQIAVKHYHLPGLSGSKGKGTMTPKLYNEISDRLGDIWGKYSGWAHSILFTSDLRMFSTYGLDDTDERKSISSSKSTFTTSPARKRPGKELSHSAAADLTYYVVDEGSSLGERVKKRRRTVQVTA</sequence>
<dbReference type="Gene3D" id="1.10.1670.10">
    <property type="entry name" value="Helix-hairpin-Helix base-excision DNA repair enzymes (C-terminal)"/>
    <property type="match status" value="1"/>
</dbReference>
<comment type="similarity">
    <text evidence="1">Belongs to the type-1 OGG1 family.</text>
</comment>
<dbReference type="InParanoid" id="A0A0C2ZKN3"/>
<evidence type="ECO:0000256" key="10">
    <source>
        <dbReference type="SAM" id="MobiDB-lite"/>
    </source>
</evidence>
<dbReference type="Pfam" id="PF07934">
    <property type="entry name" value="OGG_N"/>
    <property type="match status" value="1"/>
</dbReference>
<proteinExistence type="inferred from homology"/>
<dbReference type="OrthoDB" id="238681at2759"/>
<dbReference type="InterPro" id="IPR012904">
    <property type="entry name" value="OGG_N"/>
</dbReference>
<dbReference type="SUPFAM" id="SSF55945">
    <property type="entry name" value="TATA-box binding protein-like"/>
    <property type="match status" value="1"/>
</dbReference>
<dbReference type="STRING" id="1036808.A0A0C2ZKN3"/>
<feature type="signal peptide" evidence="11">
    <location>
        <begin position="1"/>
        <end position="28"/>
    </location>
</feature>
<dbReference type="HOGENOM" id="CLU_027543_1_1_1"/>
<evidence type="ECO:0000256" key="7">
    <source>
        <dbReference type="ARBA" id="ARBA00023268"/>
    </source>
</evidence>
<keyword evidence="8" id="KW-0326">Glycosidase</keyword>
<dbReference type="EC" id="4.2.99.18" evidence="2"/>
<name>A0A0C2ZKN3_9AGAM</name>
<dbReference type="GO" id="GO:0140078">
    <property type="term" value="F:class I DNA-(apurinic or apyrimidinic site) endonuclease activity"/>
    <property type="evidence" value="ECO:0007669"/>
    <property type="project" value="UniProtKB-EC"/>
</dbReference>
<dbReference type="GO" id="GO:0006285">
    <property type="term" value="P:base-excision repair, AP site formation"/>
    <property type="evidence" value="ECO:0007669"/>
    <property type="project" value="TreeGrafter"/>
</dbReference>
<evidence type="ECO:0000256" key="1">
    <source>
        <dbReference type="ARBA" id="ARBA00010679"/>
    </source>
</evidence>
<evidence type="ECO:0000256" key="6">
    <source>
        <dbReference type="ARBA" id="ARBA00023239"/>
    </source>
</evidence>
<feature type="domain" description="HhH-GPD" evidence="12">
    <location>
        <begin position="148"/>
        <end position="347"/>
    </location>
</feature>
<keyword evidence="5" id="KW-0234">DNA repair</keyword>
<keyword evidence="4" id="KW-0378">Hydrolase</keyword>
<dbReference type="Gene3D" id="1.10.340.30">
    <property type="entry name" value="Hypothetical protein, domain 2"/>
    <property type="match status" value="1"/>
</dbReference>
<dbReference type="InterPro" id="IPR052054">
    <property type="entry name" value="Oxidative_DNA_repair_enzyme"/>
</dbReference>
<dbReference type="PANTHER" id="PTHR10242:SF2">
    <property type="entry name" value="N-GLYCOSYLASE_DNA LYASE"/>
    <property type="match status" value="1"/>
</dbReference>
<keyword evidence="14" id="KW-1185">Reference proteome</keyword>
<accession>A0A0C2ZKN3</accession>
<evidence type="ECO:0000256" key="9">
    <source>
        <dbReference type="ARBA" id="ARBA00044632"/>
    </source>
</evidence>
<dbReference type="SUPFAM" id="SSF48150">
    <property type="entry name" value="DNA-glycosylase"/>
    <property type="match status" value="1"/>
</dbReference>
<evidence type="ECO:0000313" key="13">
    <source>
        <dbReference type="EMBL" id="KIM62128.1"/>
    </source>
</evidence>
<dbReference type="InterPro" id="IPR011257">
    <property type="entry name" value="DNA_glycosylase"/>
</dbReference>
<keyword evidence="7" id="KW-0511">Multifunctional enzyme</keyword>
<protein>
    <recommendedName>
        <fullName evidence="2">DNA-(apurinic or apyrimidinic site) lyase</fullName>
        <ecNumber evidence="2">4.2.99.18</ecNumber>
    </recommendedName>
</protein>
<evidence type="ECO:0000259" key="12">
    <source>
        <dbReference type="SMART" id="SM00478"/>
    </source>
</evidence>
<dbReference type="Proteomes" id="UP000053989">
    <property type="component" value="Unassembled WGS sequence"/>
</dbReference>
<dbReference type="CDD" id="cd00056">
    <property type="entry name" value="ENDO3c"/>
    <property type="match status" value="1"/>
</dbReference>
<keyword evidence="3" id="KW-0227">DNA damage</keyword>
<dbReference type="GO" id="GO:0005634">
    <property type="term" value="C:nucleus"/>
    <property type="evidence" value="ECO:0007669"/>
    <property type="project" value="TreeGrafter"/>
</dbReference>
<dbReference type="InterPro" id="IPR023170">
    <property type="entry name" value="HhH_base_excis_C"/>
</dbReference>
<evidence type="ECO:0000256" key="2">
    <source>
        <dbReference type="ARBA" id="ARBA00012720"/>
    </source>
</evidence>
<dbReference type="GO" id="GO:0006289">
    <property type="term" value="P:nucleotide-excision repair"/>
    <property type="evidence" value="ECO:0007669"/>
    <property type="project" value="InterPro"/>
</dbReference>
<gene>
    <name evidence="13" type="ORF">SCLCIDRAFT_1215475</name>
</gene>
<dbReference type="SMART" id="SM00478">
    <property type="entry name" value="ENDO3c"/>
    <property type="match status" value="1"/>
</dbReference>
<dbReference type="GO" id="GO:0034039">
    <property type="term" value="F:8-oxo-7,8-dihydroguanine DNA N-glycosylase activity"/>
    <property type="evidence" value="ECO:0007669"/>
    <property type="project" value="TreeGrafter"/>
</dbReference>
<comment type="catalytic activity">
    <reaction evidence="9">
        <text>2'-deoxyribonucleotide-(2'-deoxyribose 5'-phosphate)-2'-deoxyribonucleotide-DNA = a 3'-end 2'-deoxyribonucleotide-(2,3-dehydro-2,3-deoxyribose 5'-phosphate)-DNA + a 5'-end 5'-phospho-2'-deoxyribonucleoside-DNA + H(+)</text>
        <dbReference type="Rhea" id="RHEA:66592"/>
        <dbReference type="Rhea" id="RHEA-COMP:13180"/>
        <dbReference type="Rhea" id="RHEA-COMP:16897"/>
        <dbReference type="Rhea" id="RHEA-COMP:17067"/>
        <dbReference type="ChEBI" id="CHEBI:15378"/>
        <dbReference type="ChEBI" id="CHEBI:136412"/>
        <dbReference type="ChEBI" id="CHEBI:157695"/>
        <dbReference type="ChEBI" id="CHEBI:167181"/>
        <dbReference type="EC" id="4.2.99.18"/>
    </reaction>
</comment>